<feature type="transmembrane region" description="Helical" evidence="15">
    <location>
        <begin position="1831"/>
        <end position="1854"/>
    </location>
</feature>
<feature type="transmembrane region" description="Helical" evidence="15">
    <location>
        <begin position="388"/>
        <end position="407"/>
    </location>
</feature>
<evidence type="ECO:0000313" key="18">
    <source>
        <dbReference type="Proteomes" id="UP000700334"/>
    </source>
</evidence>
<evidence type="ECO:0000256" key="5">
    <source>
        <dbReference type="ARBA" id="ARBA00022692"/>
    </source>
</evidence>
<feature type="transmembrane region" description="Helical" evidence="15">
    <location>
        <begin position="2882"/>
        <end position="2900"/>
    </location>
</feature>
<dbReference type="EMBL" id="JAGFMF010011926">
    <property type="protein sequence ID" value="KAG8509773.1"/>
    <property type="molecule type" value="Genomic_DNA"/>
</dbReference>
<proteinExistence type="inferred from homology"/>
<feature type="domain" description="G-protein coupled receptors family 1 profile" evidence="16">
    <location>
        <begin position="1847"/>
        <end position="2096"/>
    </location>
</feature>
<feature type="transmembrane region" description="Helical" evidence="15">
    <location>
        <begin position="1606"/>
        <end position="1627"/>
    </location>
</feature>
<keyword evidence="5 14" id="KW-0812">Transmembrane</keyword>
<evidence type="ECO:0000256" key="11">
    <source>
        <dbReference type="ARBA" id="ARBA00023170"/>
    </source>
</evidence>
<accession>A0A8J5ZXG1</accession>
<feature type="transmembrane region" description="Helical" evidence="15">
    <location>
        <begin position="930"/>
        <end position="956"/>
    </location>
</feature>
<dbReference type="PANTHER" id="PTHR24242">
    <property type="entry name" value="G-PROTEIN COUPLED RECEPTOR"/>
    <property type="match status" value="1"/>
</dbReference>
<feature type="transmembrane region" description="Helical" evidence="15">
    <location>
        <begin position="2708"/>
        <end position="2732"/>
    </location>
</feature>
<feature type="transmembrane region" description="Helical" evidence="15">
    <location>
        <begin position="2013"/>
        <end position="2032"/>
    </location>
</feature>
<feature type="transmembrane region" description="Helical" evidence="15">
    <location>
        <begin position="2287"/>
        <end position="2309"/>
    </location>
</feature>
<organism evidence="17 18">
    <name type="scientific">Galemys pyrenaicus</name>
    <name type="common">Iberian desman</name>
    <name type="synonym">Pyrenean desman</name>
    <dbReference type="NCBI Taxonomy" id="202257"/>
    <lineage>
        <taxon>Eukaryota</taxon>
        <taxon>Metazoa</taxon>
        <taxon>Chordata</taxon>
        <taxon>Craniata</taxon>
        <taxon>Vertebrata</taxon>
        <taxon>Euteleostomi</taxon>
        <taxon>Mammalia</taxon>
        <taxon>Eutheria</taxon>
        <taxon>Laurasiatheria</taxon>
        <taxon>Eulipotyphla</taxon>
        <taxon>Talpidae</taxon>
        <taxon>Galemys</taxon>
    </lineage>
</organism>
<feature type="transmembrane region" description="Helical" evidence="15">
    <location>
        <begin position="797"/>
        <end position="818"/>
    </location>
</feature>
<feature type="transmembrane region" description="Helical" evidence="15">
    <location>
        <begin position="2044"/>
        <end position="2066"/>
    </location>
</feature>
<feature type="transmembrane region" description="Helical" evidence="15">
    <location>
        <begin position="2962"/>
        <end position="2985"/>
    </location>
</feature>
<feature type="transmembrane region" description="Helical" evidence="15">
    <location>
        <begin position="2532"/>
        <end position="2558"/>
    </location>
</feature>
<feature type="transmembrane region" description="Helical" evidence="15">
    <location>
        <begin position="33"/>
        <end position="58"/>
    </location>
</feature>
<feature type="transmembrane region" description="Helical" evidence="15">
    <location>
        <begin position="2215"/>
        <end position="2237"/>
    </location>
</feature>
<name>A0A8J5ZXG1_GALPY</name>
<feature type="domain" description="G-protein coupled receptors family 1 profile" evidence="16">
    <location>
        <begin position="946"/>
        <end position="1195"/>
    </location>
</feature>
<feature type="transmembrane region" description="Helical" evidence="15">
    <location>
        <begin position="1905"/>
        <end position="1926"/>
    </location>
</feature>
<dbReference type="SUPFAM" id="SSF81321">
    <property type="entry name" value="Family A G protein-coupled receptor-like"/>
    <property type="match status" value="10"/>
</dbReference>
<feature type="transmembrane region" description="Helical" evidence="15">
    <location>
        <begin position="2427"/>
        <end position="2450"/>
    </location>
</feature>
<feature type="transmembrane region" description="Helical" evidence="15">
    <location>
        <begin position="2394"/>
        <end position="2415"/>
    </location>
</feature>
<evidence type="ECO:0000256" key="12">
    <source>
        <dbReference type="ARBA" id="ARBA00023180"/>
    </source>
</evidence>
<feature type="transmembrane region" description="Helical" evidence="15">
    <location>
        <begin position="428"/>
        <end position="445"/>
    </location>
</feature>
<comment type="subcellular location">
    <subcellularLocation>
        <location evidence="2">Cell membrane</location>
        <topology evidence="2">Multi-pass membrane protein</topology>
    </subcellularLocation>
</comment>
<dbReference type="FunFam" id="1.20.1070.10:FF:000001">
    <property type="entry name" value="Olfactory receptor"/>
    <property type="match status" value="10"/>
</dbReference>
<keyword evidence="9 15" id="KW-0472">Membrane</keyword>
<keyword evidence="10" id="KW-1015">Disulfide bond</keyword>
<protein>
    <submittedName>
        <fullName evidence="17">Olfactory receptor 11H4</fullName>
    </submittedName>
</protein>
<feature type="domain" description="G-protein coupled receptors family 1 profile" evidence="16">
    <location>
        <begin position="2863"/>
        <end position="3112"/>
    </location>
</feature>
<keyword evidence="6" id="KW-0552">Olfaction</keyword>
<evidence type="ECO:0000256" key="14">
    <source>
        <dbReference type="RuleBase" id="RU000688"/>
    </source>
</evidence>
<feature type="transmembrane region" description="Helical" evidence="15">
    <location>
        <begin position="906"/>
        <end position="924"/>
    </location>
</feature>
<dbReference type="GO" id="GO:0005886">
    <property type="term" value="C:plasma membrane"/>
    <property type="evidence" value="ECO:0007669"/>
    <property type="project" value="UniProtKB-SubCell"/>
</dbReference>
<feature type="transmembrane region" description="Helical" evidence="15">
    <location>
        <begin position="617"/>
        <end position="643"/>
    </location>
</feature>
<comment type="similarity">
    <text evidence="14">Belongs to the G-protein coupled receptor 1 family.</text>
</comment>
<dbReference type="PROSITE" id="PS00237">
    <property type="entry name" value="G_PROTEIN_RECEP_F1_1"/>
    <property type="match status" value="7"/>
</dbReference>
<feature type="transmembrane region" description="Helical" evidence="15">
    <location>
        <begin position="2845"/>
        <end position="2870"/>
    </location>
</feature>
<feature type="transmembrane region" description="Helical" evidence="15">
    <location>
        <begin position="213"/>
        <end position="234"/>
    </location>
</feature>
<feature type="transmembrane region" description="Helical" evidence="15">
    <location>
        <begin position="2606"/>
        <end position="2627"/>
    </location>
</feature>
<feature type="transmembrane region" description="Helical" evidence="15">
    <location>
        <begin position="3027"/>
        <end position="3048"/>
    </location>
</feature>
<evidence type="ECO:0000259" key="16">
    <source>
        <dbReference type="PROSITE" id="PS50262"/>
    </source>
</evidence>
<feature type="transmembrane region" description="Helical" evidence="15">
    <location>
        <begin position="963"/>
        <end position="983"/>
    </location>
</feature>
<feature type="transmembrane region" description="Helical" evidence="15">
    <location>
        <begin position="1647"/>
        <end position="1669"/>
    </location>
</feature>
<feature type="transmembrane region" description="Helical" evidence="15">
    <location>
        <begin position="525"/>
        <end position="548"/>
    </location>
</feature>
<dbReference type="PROSITE" id="PS50262">
    <property type="entry name" value="G_PROTEIN_RECEP_F1_2"/>
    <property type="match status" value="10"/>
</dbReference>
<evidence type="ECO:0000256" key="4">
    <source>
        <dbReference type="ARBA" id="ARBA00022606"/>
    </source>
</evidence>
<feature type="transmembrane region" description="Helical" evidence="15">
    <location>
        <begin position="1946"/>
        <end position="1968"/>
    </location>
</feature>
<dbReference type="PRINTS" id="PR00245">
    <property type="entry name" value="OLFACTORYR"/>
</dbReference>
<dbReference type="Pfam" id="PF13853">
    <property type="entry name" value="7tm_4"/>
    <property type="match status" value="10"/>
</dbReference>
<keyword evidence="7 15" id="KW-1133">Transmembrane helix</keyword>
<feature type="transmembrane region" description="Helical" evidence="15">
    <location>
        <begin position="312"/>
        <end position="338"/>
    </location>
</feature>
<dbReference type="PRINTS" id="PR00237">
    <property type="entry name" value="GPCRRHODOPSN"/>
</dbReference>
<dbReference type="InterPro" id="IPR000725">
    <property type="entry name" value="Olfact_rcpt"/>
</dbReference>
<keyword evidence="4" id="KW-0716">Sensory transduction</keyword>
<feature type="transmembrane region" description="Helical" evidence="15">
    <location>
        <begin position="148"/>
        <end position="170"/>
    </location>
</feature>
<feature type="transmembrane region" description="Helical" evidence="15">
    <location>
        <begin position="2578"/>
        <end position="2594"/>
    </location>
</feature>
<comment type="caution">
    <text evidence="17">The sequence shown here is derived from an EMBL/GenBank/DDBJ whole genome shotgun (WGS) entry which is preliminary data.</text>
</comment>
<feature type="transmembrane region" description="Helical" evidence="15">
    <location>
        <begin position="2462"/>
        <end position="2481"/>
    </location>
</feature>
<feature type="transmembrane region" description="Helical" evidence="15">
    <location>
        <begin position="1143"/>
        <end position="1166"/>
    </location>
</feature>
<gene>
    <name evidence="17" type="ORF">J0S82_020221</name>
</gene>
<feature type="transmembrane region" description="Helical" evidence="15">
    <location>
        <begin position="3095"/>
        <end position="3114"/>
    </location>
</feature>
<feature type="transmembrane region" description="Helical" evidence="15">
    <location>
        <begin position="560"/>
        <end position="579"/>
    </location>
</feature>
<evidence type="ECO:0000256" key="8">
    <source>
        <dbReference type="ARBA" id="ARBA00023040"/>
    </source>
</evidence>
<dbReference type="SMART" id="SM01381">
    <property type="entry name" value="7TM_GPCR_Srsx"/>
    <property type="match status" value="1"/>
</dbReference>
<keyword evidence="3" id="KW-1003">Cell membrane</keyword>
<reference evidence="17" key="1">
    <citation type="journal article" date="2021" name="Evol. Appl.">
        <title>The genome of the Pyrenean desman and the effects of bottlenecks and inbreeding on the genomic landscape of an endangered species.</title>
        <authorList>
            <person name="Escoda L."/>
            <person name="Castresana J."/>
        </authorList>
    </citation>
    <scope>NUCLEOTIDE SEQUENCE</scope>
    <source>
        <strain evidence="17">IBE-C5619</strain>
    </source>
</reference>
<evidence type="ECO:0000313" key="17">
    <source>
        <dbReference type="EMBL" id="KAG8509773.1"/>
    </source>
</evidence>
<feature type="transmembrane region" description="Helical" evidence="15">
    <location>
        <begin position="2744"/>
        <end position="2768"/>
    </location>
</feature>
<sequence>VTDTMNVSELHSSFAFLREFILLGFSFEWKIQVLLFSLFTTTYVLTITGNGSIVCALWCDRRLHVPMYIFLGNFSFLEIWYVSSTVPKMLVNFLSDQKTISFAGCFLQFYFFFSLGTSECFLLTVMAFDRYLAICRPLHYPNIMTVHLCTKLVIICWVCGFLWFLVPIVLISQMPYCAPNIIDHVVCDPGPLFSLACASAPRTQLLCYTLSSLVIFGNFSFILGSYTLVLLAVLRMPSATGRHKAFSTCGSHLAVVSLFYGSLMIMYVSPGLGHSAGMQKVATLFYAMVTPLFNPLIYSLRNKEIKAALRKILLFSLFSVIYVLTLTGNLCIICAVTWDHRLQTPMYVLLANFSFLEICYVTSTVPNMLANFLSETSTISFSGCFLQFYFFFSMGTTETFFLSAMAFDRYLAICRPLHYPTIMTVQRCITMGAGCWVCGFTYFLLPINLVSQLLFCCLNEIDHFLCDPGPLIKLSCVPAPGTEITCAIFNSVLIFSTFLFITSSYTLVIRAVLRVPSAEGRRKAFSTCGSHLAVVSLFYGSIMVMYVSPTAGNPAGIQKIVTLFYSVLTPFFNPLIYSLRNKEMKEALRKLLRIGKGISSVSHFILLGFPSSPERQLLYFGLFSITYTLTLMGNAAIACAVLWDRRLHTPMYIFLGNFSLLEIFYVTTTVPNMLANFLSTTKSISFVSCFAQFYFFFSFGCDEGFYLCIMAFDRYLAICRPLHYPRIMTKQLCMGLVIFGWSGGLIIFITPVVLISQLPYCGPNVINHFVCDPVPLMMLSCSEDRTTQSIYSTFNTIFMIGTFLFVICSYALVILAVLRMPSAASKRKAFSTCASHLAVVILFFGSVMVMYITPGSGHPVKMQKIITLFYSVITPLCNPLIYSLRNKEMKAALRKIFRIEQGGMNVSGKGTSSVSHFILLSFPSSPERQLLYFGLFSITYTLTLMGNAAIACAVLWDRRLHTPMYIFLGNFSLLEIFYVTTTVPNMLANFLSTTKSVSFVSCFAQFYFFFSFGCDEGFYLCIMAFDRYLAICRPLHYPRIMTKQLCMGLVIFGWACGFIIFITPVVLISQLPYCGPNVINHFVCDPVPLMMLSCSEDRTTQSIYSTFNTIFMIGTFLFVICSYALVILAVLRMPSAASKRKAFSTCASHLAVVILFFGSVMVMYVSPGSGHPVEVQKIVTLFYSVITPLCNPLIYSLRNKEMKTALRKIFGTEMNEMTSEARNTSHTVSEFILLGFPCRWEIQIFLFSVFFVTYILTLLGNMAIVCAVRWDRRLHTPMYILLANFSFLEICYVNSDVPNMLANFLSQTKTISFARCLLQLYFFFSLGTTECLFLSIMAYDRFLAICRPLHYPTIMTTKFCSNLVIFCWMYGFLWFLIPVILVTQLPFCGPNVIDDFLCDLGPLLGLASACVPIPGTVLICGTMSSLLIFATFFYITGSYTLVLRAVVQVPSAAGRKKAFSTCSSHLAVVFLFYGSVMMTYVSPGSGQAEGMQNNSAFAGPFTAHRHMKISNISNTITGFILLGFPCPREGQILLFLLFFIIYLLTLMGNGSIICAVRWDQRLHTPMYILLANFSFLEIWYVTSTVPNMLANFLSDTKVISFSGCFLQFYFFFSLGSTECFFLAVMAFDRYLAICRPLHYPTIMTIHLCNNLVIICWVLGFIWFLVPIIIISQMSFCGSRIIDHFLCDPGPLLSLTCIRAPIIEMTSSTLSSLLLFVPFLFIMGSYALVLRAVFRVPSAAGRRKAFSTCGSHLAVVSLFYGSVMVMYVSPTSEHDSGTQKVVTLFYSVVTPLINPVIYTQRPMKIFSSTPENSSIITDFVLLGFPCPREGQILLFLLFFIIYLLTLMGNGSIICAVRWDQRLHTPMYILLANFSFLEIWYVTSTVPNMLANFLSDTKVISFSGCFLQFYFFFSLGSTECFFLAVMAFDRYLAICRPLHYPTIMTIHLCNNLVIICWVLGFIWFLVPIIIISQMSFCGSRIIDHFLCDPGPLLALTCKKAPVIELVFSTLSPLPLVIPFLFIMGSYALVLRAVFRVPSAAGRRKAFSTCGSHLAVVSLFYGSVMVMYVSPTSEHDSGTQKIVTLFYSVMTPLLNPEQRYEKGPEEIFRNMRSVHQKGSWQLNTYLIYFWLDQAPYPNIYLPRETFLKSGTLPPMCPVCYDSCVKSPFCIWPEKALFHLWITSDITFVFLTALKSQNTTMHFVTEFVLLGFPGEKKNFFFSLILIIYLLTLLGNGAIVCAVKWDRKLHTPMYIFLGNFAFLEIWYVSSTVPNMLVNILSETKTISFTGCFLQFYFFFSLGTTECFFLSVMAYDRYLAICRPLHYPSIMTVKFSVFLVCVCWVSGFLCYPVPIVLISQLPFCGPNIIDHIVCDPGPLFALACTRAPSTELICYTFNSMIIFGPFLSILGSYTLVLRAVFRVPSGAGRTKAFSTCGSHLIVVSLFYGTLMAMYVSPSSGNPAGMQKIVTLIYSAVTPLLNPLIYSLRNKDMKDALRKKTPCSQDDSATDLRTMNESGISTVTQFILLGFPGPWKMQIILFSMIFLVYILTLTGNMAIICAVRWNHRLHTPMYMLLANFSFLEIWYVTCTVPNMLVNFLSKTKTISFSGCFIQFYFFFSLGTTECFFLCVMAYDRYLAICHPLHYPSIMTSQFCAILVSLCWLIGFLGHLISIIFISQLPFCGPNIIDYFLCDVEPLMALSCAPNSIIENAFHFVTSVFIILTGLYILGSYALVLRAVLKVPSSAGRQKAFSTCGSHLVVVSLFYGTIIVMYVSPKSDNSVAMHKIITLLYSVVTPVLNPFIYSIHNKDMKFALHQPNLAFFFFLDLSSMNESAHSVTEFVLLGFPGCWEIQIFLFSLFLVVYVLTLLGNGAIICAVRKDPRLHTPMYFLLGNFAFLEIWYVSSTVPNMLAKILSKTKTISFSGCFLQFYFFFSLGTTECLFLAVMAYDRYLAICCPLHYPTIMTGKLCRTLVSVCWLTGFLGYPIPIFFISQLPFCGPNVIDHFLCDMDPLMALSCAPAPITEFIFYTQSSLVLFFTVMYILRSYALLLRAVFRVPSAAGRRKAFSTCSSHLAVVSLFYGTVMVMYVSPTYGIPILMQKILTLIYSVMTPLFNPLIYSLRNKDMKLALRNVLLGMRNSQNS</sequence>
<feature type="transmembrane region" description="Helical" evidence="15">
    <location>
        <begin position="1458"/>
        <end position="1481"/>
    </location>
</feature>
<feature type="transmembrane region" description="Helical" evidence="15">
    <location>
        <begin position="1316"/>
        <end position="1339"/>
    </location>
</feature>
<feature type="transmembrane region" description="Helical" evidence="15">
    <location>
        <begin position="650"/>
        <end position="670"/>
    </location>
</feature>
<feature type="transmembrane region" description="Helical" evidence="15">
    <location>
        <begin position="1110"/>
        <end position="1131"/>
    </location>
</feature>
<feature type="transmembrane region" description="Helical" evidence="15">
    <location>
        <begin position="1045"/>
        <end position="1068"/>
    </location>
</feature>
<dbReference type="Gene3D" id="1.20.1070.10">
    <property type="entry name" value="Rhodopsin 7-helix transmembrane proteins"/>
    <property type="match status" value="10"/>
</dbReference>
<evidence type="ECO:0000256" key="1">
    <source>
        <dbReference type="ARBA" id="ARBA00003929"/>
    </source>
</evidence>
<feature type="domain" description="G-protein coupled receptors family 1 profile" evidence="16">
    <location>
        <begin position="633"/>
        <end position="882"/>
    </location>
</feature>
<evidence type="ECO:0000256" key="3">
    <source>
        <dbReference type="ARBA" id="ARBA00022475"/>
    </source>
</evidence>
<dbReference type="InterPro" id="IPR050939">
    <property type="entry name" value="Olfactory_GPCR1"/>
</dbReference>
<evidence type="ECO:0000256" key="15">
    <source>
        <dbReference type="SAM" id="Phobius"/>
    </source>
</evidence>
<feature type="domain" description="G-protein coupled receptors family 1 profile" evidence="16">
    <location>
        <begin position="2548"/>
        <end position="2797"/>
    </location>
</feature>
<dbReference type="GO" id="GO:0004984">
    <property type="term" value="F:olfactory receptor activity"/>
    <property type="evidence" value="ECO:0007669"/>
    <property type="project" value="InterPro"/>
</dbReference>
<feature type="transmembrane region" description="Helical" evidence="15">
    <location>
        <begin position="2647"/>
        <end position="2671"/>
    </location>
</feature>
<feature type="transmembrane region" description="Helical" evidence="15">
    <location>
        <begin position="2780"/>
        <end position="2799"/>
    </location>
</feature>
<feature type="transmembrane region" description="Helical" evidence="15">
    <location>
        <begin position="1712"/>
        <end position="1733"/>
    </location>
</feature>
<dbReference type="OrthoDB" id="9444602at2759"/>
<feature type="transmembrane region" description="Helical" evidence="15">
    <location>
        <begin position="1178"/>
        <end position="1197"/>
    </location>
</feature>
<feature type="domain" description="G-protein coupled receptors family 1 profile" evidence="16">
    <location>
        <begin position="2230"/>
        <end position="2479"/>
    </location>
</feature>
<feature type="domain" description="G-protein coupled receptors family 1 profile" evidence="16">
    <location>
        <begin position="1260"/>
        <end position="1481"/>
    </location>
</feature>
<dbReference type="GO" id="GO:0004930">
    <property type="term" value="F:G protein-coupled receptor activity"/>
    <property type="evidence" value="ECO:0007669"/>
    <property type="project" value="UniProtKB-KW"/>
</dbReference>
<feature type="domain" description="G-protein coupled receptors family 1 profile" evidence="16">
    <location>
        <begin position="328"/>
        <end position="577"/>
    </location>
</feature>
<evidence type="ECO:0000256" key="2">
    <source>
        <dbReference type="ARBA" id="ARBA00004651"/>
    </source>
</evidence>
<feature type="domain" description="G-protein coupled receptors family 1 profile" evidence="16">
    <location>
        <begin position="1548"/>
        <end position="1797"/>
    </location>
</feature>
<keyword evidence="11 14" id="KW-0675">Receptor</keyword>
<evidence type="ECO:0000256" key="13">
    <source>
        <dbReference type="ARBA" id="ARBA00023224"/>
    </source>
</evidence>
<feature type="transmembrane region" description="Helical" evidence="15">
    <location>
        <begin position="865"/>
        <end position="885"/>
    </location>
</feature>
<feature type="transmembrane region" description="Helical" evidence="15">
    <location>
        <begin position="732"/>
        <end position="755"/>
    </location>
</feature>
<feature type="transmembrane region" description="Helical" evidence="15">
    <location>
        <begin position="1363"/>
        <end position="1388"/>
    </location>
</feature>
<feature type="transmembrane region" description="Helical" evidence="15">
    <location>
        <begin position="830"/>
        <end position="853"/>
    </location>
</feature>
<evidence type="ECO:0000256" key="6">
    <source>
        <dbReference type="ARBA" id="ARBA00022725"/>
    </source>
</evidence>
<feature type="transmembrane region" description="Helical" evidence="15">
    <location>
        <begin position="690"/>
        <end position="712"/>
    </location>
</feature>
<feature type="transmembrane region" description="Helical" evidence="15">
    <location>
        <begin position="1745"/>
        <end position="1767"/>
    </location>
</feature>
<feature type="transmembrane region" description="Helical" evidence="15">
    <location>
        <begin position="2920"/>
        <end position="2942"/>
    </location>
</feature>
<feature type="transmembrane region" description="Helical" evidence="15">
    <location>
        <begin position="246"/>
        <end position="269"/>
    </location>
</feature>
<dbReference type="PANTHER" id="PTHR24242:SF90">
    <property type="entry name" value="OLFACTORY RECEPTOR 11H6"/>
    <property type="match status" value="1"/>
</dbReference>
<feature type="transmembrane region" description="Helical" evidence="15">
    <location>
        <begin position="2329"/>
        <end position="2351"/>
    </location>
</feature>
<keyword evidence="12" id="KW-0325">Glycoprotein</keyword>
<feature type="transmembrane region" description="Helical" evidence="15">
    <location>
        <begin position="1567"/>
        <end position="1586"/>
    </location>
</feature>
<feature type="transmembrane region" description="Helical" evidence="15">
    <location>
        <begin position="106"/>
        <end position="128"/>
    </location>
</feature>
<evidence type="ECO:0000256" key="10">
    <source>
        <dbReference type="ARBA" id="ARBA00023157"/>
    </source>
</evidence>
<feature type="domain" description="G-protein coupled receptors family 1 profile" evidence="16">
    <location>
        <begin position="49"/>
        <end position="298"/>
    </location>
</feature>
<feature type="transmembrane region" description="Helical" evidence="15">
    <location>
        <begin position="1003"/>
        <end position="1025"/>
    </location>
</feature>
<keyword evidence="13 14" id="KW-0807">Transducer</keyword>
<feature type="transmembrane region" description="Helical" evidence="15">
    <location>
        <begin position="65"/>
        <end position="86"/>
    </location>
</feature>
<evidence type="ECO:0000256" key="7">
    <source>
        <dbReference type="ARBA" id="ARBA00022989"/>
    </source>
</evidence>
<feature type="transmembrane region" description="Helical" evidence="15">
    <location>
        <begin position="2249"/>
        <end position="2267"/>
    </location>
</feature>
<feature type="transmembrane region" description="Helical" evidence="15">
    <location>
        <begin position="2806"/>
        <end position="2825"/>
    </location>
</feature>
<feature type="transmembrane region" description="Helical" evidence="15">
    <location>
        <begin position="1244"/>
        <end position="1270"/>
    </location>
</feature>
<dbReference type="Proteomes" id="UP000700334">
    <property type="component" value="Unassembled WGS sequence"/>
</dbReference>
<keyword evidence="18" id="KW-1185">Reference proteome</keyword>
<dbReference type="CDD" id="cd15913">
    <property type="entry name" value="7tmA_OR11G-like"/>
    <property type="match status" value="8"/>
</dbReference>
<feature type="transmembrane region" description="Helical" evidence="15">
    <location>
        <begin position="1532"/>
        <end position="1555"/>
    </location>
</feature>
<keyword evidence="8 14" id="KW-0297">G-protein coupled receptor</keyword>
<comment type="function">
    <text evidence="1">Putative odorant or sperm cell receptor.</text>
</comment>
<feature type="transmembrane region" description="Helical" evidence="15">
    <location>
        <begin position="3060"/>
        <end position="3083"/>
    </location>
</feature>
<feature type="transmembrane region" description="Helical" evidence="15">
    <location>
        <begin position="487"/>
        <end position="513"/>
    </location>
</feature>
<dbReference type="InterPro" id="IPR017452">
    <property type="entry name" value="GPCR_Rhodpsn_7TM"/>
</dbReference>
<feature type="non-terminal residue" evidence="17">
    <location>
        <position position="3136"/>
    </location>
</feature>
<feature type="transmembrane region" description="Helical" evidence="15">
    <location>
        <begin position="591"/>
        <end position="611"/>
    </location>
</feature>
<feature type="transmembrane region" description="Helical" evidence="15">
    <location>
        <begin position="1866"/>
        <end position="1885"/>
    </location>
</feature>
<feature type="transmembrane region" description="Helical" evidence="15">
    <location>
        <begin position="1425"/>
        <end position="1446"/>
    </location>
</feature>
<evidence type="ECO:0000256" key="9">
    <source>
        <dbReference type="ARBA" id="ARBA00023136"/>
    </source>
</evidence>
<dbReference type="InterPro" id="IPR000276">
    <property type="entry name" value="GPCR_Rhodpsn"/>
</dbReference>